<name>A0ABR4Q2X0_9CEST</name>
<evidence type="ECO:0000313" key="1">
    <source>
        <dbReference type="EMBL" id="KAL5103688.1"/>
    </source>
</evidence>
<gene>
    <name evidence="1" type="ORF">TcWFU_004121</name>
</gene>
<reference evidence="1 2" key="1">
    <citation type="journal article" date="2022" name="Front. Cell. Infect. Microbiol.">
        <title>The Genomes of Two Strains of Taenia crassiceps the Animal Model for the Study of Human Cysticercosis.</title>
        <authorList>
            <person name="Bobes R.J."/>
            <person name="Estrada K."/>
            <person name="Rios-Valencia D.G."/>
            <person name="Calderon-Gallegos A."/>
            <person name="de la Torre P."/>
            <person name="Carrero J.C."/>
            <person name="Sanchez-Flores A."/>
            <person name="Laclette J.P."/>
        </authorList>
    </citation>
    <scope>NUCLEOTIDE SEQUENCE [LARGE SCALE GENOMIC DNA]</scope>
    <source>
        <strain evidence="1">WFUcys</strain>
    </source>
</reference>
<sequence length="94" mass="10924">MASQQRFKQVFSEIADDIEHQRLSITHLPFRVGSSNPASGNLWRHFQETLPDSRSHNPEVFTTPVPRKRVRIRFDGCGAIPRLSSFHHQICRCR</sequence>
<evidence type="ECO:0000313" key="2">
    <source>
        <dbReference type="Proteomes" id="UP001651158"/>
    </source>
</evidence>
<accession>A0ABR4Q2X0</accession>
<organism evidence="1 2">
    <name type="scientific">Taenia crassiceps</name>
    <dbReference type="NCBI Taxonomy" id="6207"/>
    <lineage>
        <taxon>Eukaryota</taxon>
        <taxon>Metazoa</taxon>
        <taxon>Spiralia</taxon>
        <taxon>Lophotrochozoa</taxon>
        <taxon>Platyhelminthes</taxon>
        <taxon>Cestoda</taxon>
        <taxon>Eucestoda</taxon>
        <taxon>Cyclophyllidea</taxon>
        <taxon>Taeniidae</taxon>
        <taxon>Taenia</taxon>
    </lineage>
</organism>
<protein>
    <submittedName>
        <fullName evidence="1">Uncharacterized protein</fullName>
    </submittedName>
</protein>
<comment type="caution">
    <text evidence="1">The sequence shown here is derived from an EMBL/GenBank/DDBJ whole genome shotgun (WGS) entry which is preliminary data.</text>
</comment>
<dbReference type="Proteomes" id="UP001651158">
    <property type="component" value="Unassembled WGS sequence"/>
</dbReference>
<dbReference type="EMBL" id="JAKROA010000016">
    <property type="protein sequence ID" value="KAL5103688.1"/>
    <property type="molecule type" value="Genomic_DNA"/>
</dbReference>
<keyword evidence="2" id="KW-1185">Reference proteome</keyword>
<proteinExistence type="predicted"/>